<dbReference type="OrthoDB" id="121380at2759"/>
<keyword evidence="2" id="KW-1185">Reference proteome</keyword>
<dbReference type="EMBL" id="KZ302056">
    <property type="protein sequence ID" value="PFH48619.1"/>
    <property type="molecule type" value="Genomic_DNA"/>
</dbReference>
<evidence type="ECO:0000313" key="2">
    <source>
        <dbReference type="Proteomes" id="UP000242287"/>
    </source>
</evidence>
<protein>
    <submittedName>
        <fullName evidence="1">Uncharacterized protein</fullName>
    </submittedName>
</protein>
<dbReference type="Proteomes" id="UP000242287">
    <property type="component" value="Unassembled WGS sequence"/>
</dbReference>
<evidence type="ECO:0000313" key="1">
    <source>
        <dbReference type="EMBL" id="PFH48619.1"/>
    </source>
</evidence>
<gene>
    <name evidence="1" type="ORF">AMATHDRAFT_5646</name>
</gene>
<dbReference type="PANTHER" id="PTHR34315:SF1">
    <property type="entry name" value="INTRADIOL RING-CLEAVAGE DIOXYGENASES DOMAIN-CONTAINING PROTEIN-RELATED"/>
    <property type="match status" value="1"/>
</dbReference>
<sequence>MSGSVVHVGQLFFTDTWTNVITGNSFYGYNQNTHTRVLNAQDPNYKQATRNGYNAIIDVESIEDDWPTGVIGAITIPVDTTRTISV</sequence>
<proteinExistence type="predicted"/>
<accession>A0A2A9NDC0</accession>
<reference evidence="1 2" key="1">
    <citation type="submission" date="2014-02" db="EMBL/GenBank/DDBJ databases">
        <title>Transposable element dynamics among asymbiotic and ectomycorrhizal Amanita fungi.</title>
        <authorList>
            <consortium name="DOE Joint Genome Institute"/>
            <person name="Hess J."/>
            <person name="Skrede I."/>
            <person name="Wolfe B."/>
            <person name="LaButti K."/>
            <person name="Ohm R.A."/>
            <person name="Grigoriev I.V."/>
            <person name="Pringle A."/>
        </authorList>
    </citation>
    <scope>NUCLEOTIDE SEQUENCE [LARGE SCALE GENOMIC DNA]</scope>
    <source>
        <strain evidence="1 2">SKay4041</strain>
    </source>
</reference>
<organism evidence="1 2">
    <name type="scientific">Amanita thiersii Skay4041</name>
    <dbReference type="NCBI Taxonomy" id="703135"/>
    <lineage>
        <taxon>Eukaryota</taxon>
        <taxon>Fungi</taxon>
        <taxon>Dikarya</taxon>
        <taxon>Basidiomycota</taxon>
        <taxon>Agaricomycotina</taxon>
        <taxon>Agaricomycetes</taxon>
        <taxon>Agaricomycetidae</taxon>
        <taxon>Agaricales</taxon>
        <taxon>Pluteineae</taxon>
        <taxon>Amanitaceae</taxon>
        <taxon>Amanita</taxon>
    </lineage>
</organism>
<dbReference type="PANTHER" id="PTHR34315">
    <property type="match status" value="1"/>
</dbReference>
<name>A0A2A9NDC0_9AGAR</name>
<dbReference type="AlphaFoldDB" id="A0A2A9NDC0"/>